<feature type="domain" description="Glycoside hydrolase family 5" evidence="18">
    <location>
        <begin position="390"/>
        <end position="576"/>
    </location>
</feature>
<feature type="compositionally biased region" description="Basic and acidic residues" evidence="16">
    <location>
        <begin position="152"/>
        <end position="167"/>
    </location>
</feature>
<accession>A0A177A3Y1</accession>
<dbReference type="AlphaFoldDB" id="A0A177A3Y1"/>
<keyword evidence="8 17" id="KW-0472">Membrane</keyword>
<comment type="similarity">
    <text evidence="2">Belongs to the glycosyl hydrolase 5 (cellulase A) family.</text>
</comment>
<evidence type="ECO:0000256" key="17">
    <source>
        <dbReference type="SAM" id="Phobius"/>
    </source>
</evidence>
<name>A0A177A3Y1_9PEZI</name>
<proteinExistence type="inferred from homology"/>
<comment type="function">
    <text evidence="13">Glucosidase involved in the degradation of cellulosic biomass. Active on lichenan.</text>
</comment>
<dbReference type="InterPro" id="IPR017853">
    <property type="entry name" value="GH"/>
</dbReference>
<feature type="compositionally biased region" description="Low complexity" evidence="16">
    <location>
        <begin position="243"/>
        <end position="262"/>
    </location>
</feature>
<dbReference type="VEuPathDB" id="FungiDB:GMDG_01663"/>
<dbReference type="GO" id="GO:0071555">
    <property type="term" value="P:cell wall organization"/>
    <property type="evidence" value="ECO:0007669"/>
    <property type="project" value="UniProtKB-KW"/>
</dbReference>
<dbReference type="EMBL" id="KV441408">
    <property type="protein sequence ID" value="OAF55644.1"/>
    <property type="molecule type" value="Genomic_DNA"/>
</dbReference>
<dbReference type="GO" id="GO:0004338">
    <property type="term" value="F:glucan exo-1,3-beta-glucosidase activity"/>
    <property type="evidence" value="ECO:0007669"/>
    <property type="project" value="UniProtKB-EC"/>
</dbReference>
<evidence type="ECO:0000256" key="7">
    <source>
        <dbReference type="ARBA" id="ARBA00022989"/>
    </source>
</evidence>
<feature type="compositionally biased region" description="Basic and acidic residues" evidence="16">
    <location>
        <begin position="1"/>
        <end position="82"/>
    </location>
</feature>
<dbReference type="PANTHER" id="PTHR31297:SF34">
    <property type="entry name" value="GLUCAN 1,3-BETA-GLUCOSIDASE 2"/>
    <property type="match status" value="1"/>
</dbReference>
<evidence type="ECO:0000256" key="8">
    <source>
        <dbReference type="ARBA" id="ARBA00023136"/>
    </source>
</evidence>
<reference evidence="19" key="1">
    <citation type="submission" date="2016-03" db="EMBL/GenBank/DDBJ databases">
        <title>Updated assembly of Pseudogymnoascus destructans, the fungus causing white-nose syndrome of bats.</title>
        <authorList>
            <person name="Palmer J.M."/>
            <person name="Drees K.P."/>
            <person name="Foster J.T."/>
            <person name="Lindner D.L."/>
        </authorList>
    </citation>
    <scope>NUCLEOTIDE SEQUENCE [LARGE SCALE GENOMIC DNA]</scope>
    <source>
        <strain evidence="19">20631-21</strain>
    </source>
</reference>
<comment type="subcellular location">
    <subcellularLocation>
        <location evidence="1">Cell membrane</location>
        <topology evidence="1">Single-pass type II membrane protein</topology>
    </subcellularLocation>
</comment>
<organism evidence="19">
    <name type="scientific">Pseudogymnoascus destructans</name>
    <dbReference type="NCBI Taxonomy" id="655981"/>
    <lineage>
        <taxon>Eukaryota</taxon>
        <taxon>Fungi</taxon>
        <taxon>Dikarya</taxon>
        <taxon>Ascomycota</taxon>
        <taxon>Pezizomycotina</taxon>
        <taxon>Leotiomycetes</taxon>
        <taxon>Thelebolales</taxon>
        <taxon>Thelebolaceae</taxon>
        <taxon>Pseudogymnoascus</taxon>
    </lineage>
</organism>
<evidence type="ECO:0000256" key="13">
    <source>
        <dbReference type="ARBA" id="ARBA00037126"/>
    </source>
</evidence>
<evidence type="ECO:0000256" key="15">
    <source>
        <dbReference type="ARBA" id="ARBA00041260"/>
    </source>
</evidence>
<feature type="region of interest" description="Disordered" evidence="16">
    <location>
        <begin position="243"/>
        <end position="266"/>
    </location>
</feature>
<feature type="compositionally biased region" description="Basic and acidic residues" evidence="16">
    <location>
        <begin position="130"/>
        <end position="142"/>
    </location>
</feature>
<evidence type="ECO:0000256" key="9">
    <source>
        <dbReference type="ARBA" id="ARBA00023180"/>
    </source>
</evidence>
<dbReference type="GO" id="GO:0005576">
    <property type="term" value="C:extracellular region"/>
    <property type="evidence" value="ECO:0007669"/>
    <property type="project" value="TreeGrafter"/>
</dbReference>
<dbReference type="PANTHER" id="PTHR31297">
    <property type="entry name" value="GLUCAN ENDO-1,6-BETA-GLUCOSIDASE B"/>
    <property type="match status" value="1"/>
</dbReference>
<keyword evidence="7 17" id="KW-1133">Transmembrane helix</keyword>
<comment type="catalytic activity">
    <reaction evidence="12">
        <text>Successive hydrolysis of beta-D-glucose units from the non-reducing ends of (1-&gt;3)-beta-D-glucans, releasing alpha-glucose.</text>
        <dbReference type="EC" id="3.2.1.58"/>
    </reaction>
</comment>
<evidence type="ECO:0000313" key="19">
    <source>
        <dbReference type="EMBL" id="OAF55644.1"/>
    </source>
</evidence>
<evidence type="ECO:0000256" key="3">
    <source>
        <dbReference type="ARBA" id="ARBA00022475"/>
    </source>
</evidence>
<feature type="region of interest" description="Disordered" evidence="16">
    <location>
        <begin position="1"/>
        <end position="176"/>
    </location>
</feature>
<feature type="compositionally biased region" description="Low complexity" evidence="16">
    <location>
        <begin position="109"/>
        <end position="124"/>
    </location>
</feature>
<dbReference type="GO" id="GO:0009251">
    <property type="term" value="P:glucan catabolic process"/>
    <property type="evidence" value="ECO:0007669"/>
    <property type="project" value="TreeGrafter"/>
</dbReference>
<sequence length="753" mass="85965">MPREAERPRNRERDPDREREREQRRRERERDPEREREREQRRRERERDPERERRHRERDPDRERRRLERDPERVLEREERRRERARRKSRNPDRDSRDSRDSRSREEPPSSQSSSQPLSADSLAKLNQLNKKERSGKPEKKAERPRKKRHREAFNEKYEAIGVDKPRRDKKKKRRVVSGALLEEGDGKRLSYIRGGGYDKQAEADAKKRKKRVWIIVGVIVLLLAIIIPVAVVLSNKNKGSTTAAANTTAANPPATGPANTNLNGVDPASVPAAVKGTRLDPFSWYDTTDFNVTYTGEKVGGLPVIGLFSKWDDSAKANDKVPALNQPWGTYASRPARGVNVGGWLSIEPFITPSLFSAYDTRLGIIDEWTLCEHLGPTPAKDILEKHYSTFVTEQTFADIKDAGLDHVRIPFSYWALQNYYGEPYVEGVAWRYLLRGIEWARKYGLRINLDVHGLPGSQNGWNHSGRQGDIGWLNGANGNINAERSLEIHRSLSKFFSQPRYKNIIAFYGLVNEPKMTALKPTDVYAWTEKAYAIVRQNGITCPIVFGDGFLGLENWKGQLQGHEGLVLDVHQYVIFNVGQIVYTKEAKVKYACTGWTGQAEQSMDVSTGFGPTLFAEWSQADTDCATYLNNVGWGNRWEGTYDTGNPLTRVLSATCPTNNSGPTCSCTTANADPNQYSDGYKQFLQMFAEAQMDSFEHGWGWFYWTWQTETATQWSYKRGLAAGILPAKAYAPEFNCQKTIPDFTGVPENY</sequence>
<evidence type="ECO:0000256" key="11">
    <source>
        <dbReference type="ARBA" id="ARBA00023316"/>
    </source>
</evidence>
<dbReference type="Pfam" id="PF00150">
    <property type="entry name" value="Cellulase"/>
    <property type="match status" value="1"/>
</dbReference>
<keyword evidence="4 17" id="KW-0812">Transmembrane</keyword>
<dbReference type="Gene3D" id="3.20.20.80">
    <property type="entry name" value="Glycosidases"/>
    <property type="match status" value="1"/>
</dbReference>
<dbReference type="InterPro" id="IPR001547">
    <property type="entry name" value="Glyco_hydro_5"/>
</dbReference>
<dbReference type="OrthoDB" id="62120at2759"/>
<dbReference type="InterPro" id="IPR050386">
    <property type="entry name" value="Glycosyl_hydrolase_5"/>
</dbReference>
<evidence type="ECO:0000256" key="4">
    <source>
        <dbReference type="ARBA" id="ARBA00022692"/>
    </source>
</evidence>
<dbReference type="GeneID" id="36290774"/>
<dbReference type="GO" id="GO:0005886">
    <property type="term" value="C:plasma membrane"/>
    <property type="evidence" value="ECO:0007669"/>
    <property type="project" value="UniProtKB-SubCell"/>
</dbReference>
<keyword evidence="10" id="KW-0326">Glycosidase</keyword>
<dbReference type="EC" id="3.2.1.58" evidence="14"/>
<dbReference type="GO" id="GO:0009986">
    <property type="term" value="C:cell surface"/>
    <property type="evidence" value="ECO:0007669"/>
    <property type="project" value="TreeGrafter"/>
</dbReference>
<evidence type="ECO:0000256" key="2">
    <source>
        <dbReference type="ARBA" id="ARBA00005641"/>
    </source>
</evidence>
<gene>
    <name evidence="19" type="ORF">VC83_07730</name>
</gene>
<evidence type="ECO:0000256" key="10">
    <source>
        <dbReference type="ARBA" id="ARBA00023295"/>
    </source>
</evidence>
<keyword evidence="11" id="KW-0961">Cell wall biogenesis/degradation</keyword>
<evidence type="ECO:0000256" key="16">
    <source>
        <dbReference type="SAM" id="MobiDB-lite"/>
    </source>
</evidence>
<feature type="transmembrane region" description="Helical" evidence="17">
    <location>
        <begin position="213"/>
        <end position="234"/>
    </location>
</feature>
<keyword evidence="9" id="KW-0325">Glycoprotein</keyword>
<evidence type="ECO:0000256" key="5">
    <source>
        <dbReference type="ARBA" id="ARBA00022801"/>
    </source>
</evidence>
<dbReference type="FunFam" id="3.20.20.80:FF:000033">
    <property type="entry name" value="Glucan 1,3-beta-glucosidase A"/>
    <property type="match status" value="1"/>
</dbReference>
<dbReference type="SUPFAM" id="SSF51445">
    <property type="entry name" value="(Trans)glycosidases"/>
    <property type="match status" value="1"/>
</dbReference>
<evidence type="ECO:0000256" key="6">
    <source>
        <dbReference type="ARBA" id="ARBA00022968"/>
    </source>
</evidence>
<dbReference type="RefSeq" id="XP_024320944.1">
    <property type="nucleotide sequence ID" value="XM_024471296.1"/>
</dbReference>
<keyword evidence="3" id="KW-1003">Cell membrane</keyword>
<evidence type="ECO:0000259" key="18">
    <source>
        <dbReference type="Pfam" id="PF00150"/>
    </source>
</evidence>
<keyword evidence="5" id="KW-0378">Hydrolase</keyword>
<keyword evidence="6" id="KW-0735">Signal-anchor</keyword>
<evidence type="ECO:0000256" key="14">
    <source>
        <dbReference type="ARBA" id="ARBA00038929"/>
    </source>
</evidence>
<dbReference type="Proteomes" id="UP000077154">
    <property type="component" value="Unassembled WGS sequence"/>
</dbReference>
<dbReference type="eggNOG" id="ENOG502QRG8">
    <property type="taxonomic scope" value="Eukaryota"/>
</dbReference>
<feature type="compositionally biased region" description="Basic and acidic residues" evidence="16">
    <location>
        <begin position="90"/>
        <end position="108"/>
    </location>
</feature>
<protein>
    <recommendedName>
        <fullName evidence="14">glucan 1,3-beta-glucosidase</fullName>
        <ecNumber evidence="14">3.2.1.58</ecNumber>
    </recommendedName>
    <alternativeName>
        <fullName evidence="15">Exo-1,3-beta-glucanase D</fullName>
    </alternativeName>
</protein>
<evidence type="ECO:0000256" key="12">
    <source>
        <dbReference type="ARBA" id="ARBA00036824"/>
    </source>
</evidence>
<evidence type="ECO:0000256" key="1">
    <source>
        <dbReference type="ARBA" id="ARBA00004401"/>
    </source>
</evidence>